<dbReference type="InterPro" id="IPR016130">
    <property type="entry name" value="Tyr_Pase_AS"/>
</dbReference>
<dbReference type="PROSITE" id="PS50056">
    <property type="entry name" value="TYR_PHOSPHATASE_2"/>
    <property type="match status" value="1"/>
</dbReference>
<evidence type="ECO:0000313" key="3">
    <source>
        <dbReference type="EnsemblProtists" id="PYU1_T006909"/>
    </source>
</evidence>
<dbReference type="InterPro" id="IPR000340">
    <property type="entry name" value="Dual-sp_phosphatase_cat-dom"/>
</dbReference>
<dbReference type="PROSITE" id="PS00383">
    <property type="entry name" value="TYR_PHOSPHATASE_1"/>
    <property type="match status" value="1"/>
</dbReference>
<dbReference type="GO" id="GO:0004484">
    <property type="term" value="F:mRNA guanylyltransferase activity"/>
    <property type="evidence" value="ECO:0007669"/>
    <property type="project" value="TreeGrafter"/>
</dbReference>
<dbReference type="Proteomes" id="UP000019132">
    <property type="component" value="Unassembled WGS sequence"/>
</dbReference>
<dbReference type="InterPro" id="IPR000387">
    <property type="entry name" value="Tyr_Pase_dom"/>
</dbReference>
<dbReference type="EMBL" id="GL376560">
    <property type="status" value="NOT_ANNOTATED_CDS"/>
    <property type="molecule type" value="Genomic_DNA"/>
</dbReference>
<dbReference type="STRING" id="431595.K3WPL7"/>
<keyword evidence="4" id="KW-1185">Reference proteome</keyword>
<dbReference type="GO" id="GO:0006370">
    <property type="term" value="P:7-methylguanosine mRNA capping"/>
    <property type="evidence" value="ECO:0007669"/>
    <property type="project" value="TreeGrafter"/>
</dbReference>
<sequence length="251" mass="28424">MVEEGQPLPSENAEEGMPPSEAPRDRSRDRPVGRHNGRRGRGGRGGKRKGKNSIPDNWEDVAKMGGLVRDSRFVPMRCPLDDKFTPLYKTPDDAWSPQMFVQEQEIRGHNIRMVIDLTNTFKYYDGSTVFEGTPIEYVKLKIEGFNAPPREDEVVKFIEIVDAFVEKEPTGNIAVHCTHGLNRTGYMIVSYLVKKQGCAVKHALESFTLARPPGLIKHMYVEALYRNLGAGEEVELPVLPEWAAEKYSKRH</sequence>
<dbReference type="VEuPathDB" id="FungiDB:PYU1_G006894"/>
<name>K3WPL7_GLOUD</name>
<dbReference type="AlphaFoldDB" id="K3WPL7"/>
<dbReference type="InterPro" id="IPR051029">
    <property type="entry name" value="mRNA_Capping_Enz/RNA_Phosphat"/>
</dbReference>
<feature type="region of interest" description="Disordered" evidence="1">
    <location>
        <begin position="1"/>
        <end position="58"/>
    </location>
</feature>
<feature type="domain" description="Tyrosine specific protein phosphatases" evidence="2">
    <location>
        <begin position="155"/>
        <end position="212"/>
    </location>
</feature>
<dbReference type="PANTHER" id="PTHR10367:SF17">
    <property type="entry name" value="MRNA-CAPPING ENZYME"/>
    <property type="match status" value="1"/>
</dbReference>
<protein>
    <recommendedName>
        <fullName evidence="2">Tyrosine specific protein phosphatases domain-containing protein</fullName>
    </recommendedName>
</protein>
<dbReference type="eggNOG" id="KOG2386">
    <property type="taxonomic scope" value="Eukaryota"/>
</dbReference>
<proteinExistence type="predicted"/>
<reference evidence="4" key="1">
    <citation type="journal article" date="2010" name="Genome Biol.">
        <title>Genome sequence of the necrotrophic plant pathogen Pythium ultimum reveals original pathogenicity mechanisms and effector repertoire.</title>
        <authorList>
            <person name="Levesque C.A."/>
            <person name="Brouwer H."/>
            <person name="Cano L."/>
            <person name="Hamilton J.P."/>
            <person name="Holt C."/>
            <person name="Huitema E."/>
            <person name="Raffaele S."/>
            <person name="Robideau G.P."/>
            <person name="Thines M."/>
            <person name="Win J."/>
            <person name="Zerillo M.M."/>
            <person name="Beakes G.W."/>
            <person name="Boore J.L."/>
            <person name="Busam D."/>
            <person name="Dumas B."/>
            <person name="Ferriera S."/>
            <person name="Fuerstenberg S.I."/>
            <person name="Gachon C.M."/>
            <person name="Gaulin E."/>
            <person name="Govers F."/>
            <person name="Grenville-Briggs L."/>
            <person name="Horner N."/>
            <person name="Hostetler J."/>
            <person name="Jiang R.H."/>
            <person name="Johnson J."/>
            <person name="Krajaejun T."/>
            <person name="Lin H."/>
            <person name="Meijer H.J."/>
            <person name="Moore B."/>
            <person name="Morris P."/>
            <person name="Phuntmart V."/>
            <person name="Puiu D."/>
            <person name="Shetty J."/>
            <person name="Stajich J.E."/>
            <person name="Tripathy S."/>
            <person name="Wawra S."/>
            <person name="van West P."/>
            <person name="Whitty B.R."/>
            <person name="Coutinho P.M."/>
            <person name="Henrissat B."/>
            <person name="Martin F."/>
            <person name="Thomas P.D."/>
            <person name="Tyler B.M."/>
            <person name="De Vries R.P."/>
            <person name="Kamoun S."/>
            <person name="Yandell M."/>
            <person name="Tisserat N."/>
            <person name="Buell C.R."/>
        </authorList>
    </citation>
    <scope>NUCLEOTIDE SEQUENCE</scope>
    <source>
        <strain evidence="4">DAOM:BR144</strain>
    </source>
</reference>
<dbReference type="EnsemblProtists" id="PYU1_T006909">
    <property type="protein sequence ID" value="PYU1_T006909"/>
    <property type="gene ID" value="PYU1_G006894"/>
</dbReference>
<evidence type="ECO:0000256" key="1">
    <source>
        <dbReference type="SAM" id="MobiDB-lite"/>
    </source>
</evidence>
<evidence type="ECO:0000313" key="4">
    <source>
        <dbReference type="Proteomes" id="UP000019132"/>
    </source>
</evidence>
<dbReference type="InterPro" id="IPR029021">
    <property type="entry name" value="Prot-tyrosine_phosphatase-like"/>
</dbReference>
<dbReference type="OMA" id="NTFKYYD"/>
<evidence type="ECO:0000259" key="2">
    <source>
        <dbReference type="PROSITE" id="PS50056"/>
    </source>
</evidence>
<feature type="compositionally biased region" description="Basic residues" evidence="1">
    <location>
        <begin position="33"/>
        <end position="51"/>
    </location>
</feature>
<dbReference type="SUPFAM" id="SSF52799">
    <property type="entry name" value="(Phosphotyrosine protein) phosphatases II"/>
    <property type="match status" value="1"/>
</dbReference>
<accession>K3WPL7</accession>
<dbReference type="Gene3D" id="3.90.190.10">
    <property type="entry name" value="Protein tyrosine phosphatase superfamily"/>
    <property type="match status" value="1"/>
</dbReference>
<dbReference type="InParanoid" id="K3WPL7"/>
<reference evidence="3" key="3">
    <citation type="submission" date="2015-02" db="UniProtKB">
        <authorList>
            <consortium name="EnsemblProtists"/>
        </authorList>
    </citation>
    <scope>IDENTIFICATION</scope>
    <source>
        <strain evidence="3">DAOM BR144</strain>
    </source>
</reference>
<organism evidence="3 4">
    <name type="scientific">Globisporangium ultimum (strain ATCC 200006 / CBS 805.95 / DAOM BR144)</name>
    <name type="common">Pythium ultimum</name>
    <dbReference type="NCBI Taxonomy" id="431595"/>
    <lineage>
        <taxon>Eukaryota</taxon>
        <taxon>Sar</taxon>
        <taxon>Stramenopiles</taxon>
        <taxon>Oomycota</taxon>
        <taxon>Peronosporomycetes</taxon>
        <taxon>Pythiales</taxon>
        <taxon>Pythiaceae</taxon>
        <taxon>Globisporangium</taxon>
    </lineage>
</organism>
<dbReference type="PANTHER" id="PTHR10367">
    <property type="entry name" value="MRNA-CAPPING ENZYME"/>
    <property type="match status" value="1"/>
</dbReference>
<reference evidence="4" key="2">
    <citation type="submission" date="2010-04" db="EMBL/GenBank/DDBJ databases">
        <authorList>
            <person name="Buell R."/>
            <person name="Hamilton J."/>
            <person name="Hostetler J."/>
        </authorList>
    </citation>
    <scope>NUCLEOTIDE SEQUENCE [LARGE SCALE GENOMIC DNA]</scope>
    <source>
        <strain evidence="4">DAOM:BR144</strain>
    </source>
</reference>
<feature type="compositionally biased region" description="Basic and acidic residues" evidence="1">
    <location>
        <begin position="22"/>
        <end position="32"/>
    </location>
</feature>
<dbReference type="CDD" id="cd14502">
    <property type="entry name" value="RNA_5'-triphosphatase"/>
    <property type="match status" value="1"/>
</dbReference>
<dbReference type="HOGENOM" id="CLU_057587_4_0_1"/>
<dbReference type="Pfam" id="PF00782">
    <property type="entry name" value="DSPc"/>
    <property type="match status" value="1"/>
</dbReference>